<feature type="non-terminal residue" evidence="1">
    <location>
        <position position="1"/>
    </location>
</feature>
<keyword evidence="2" id="KW-1185">Reference proteome</keyword>
<comment type="caution">
    <text evidence="1">The sequence shown here is derived from an EMBL/GenBank/DDBJ whole genome shotgun (WGS) entry which is preliminary data.</text>
</comment>
<sequence>MIVAKTELSEALKYKLERELKCNYYLRLIEGSYDPFGSPQFDHPQASWLRNLSTPVKTYWIVCKLLQADRLDVNGNSSNDFVVRPTKVRHLLTATEEGSLKSRKCRLLANSTHANSIHTPFSYQHIPPTHVVWSSATLRPSRGPWAAMLLQSSLHKFSPPSAHQST</sequence>
<dbReference type="EMBL" id="CAAALY010071733">
    <property type="protein sequence ID" value="VEL25107.1"/>
    <property type="molecule type" value="Genomic_DNA"/>
</dbReference>
<dbReference type="AlphaFoldDB" id="A0A448X127"/>
<organism evidence="1 2">
    <name type="scientific">Protopolystoma xenopodis</name>
    <dbReference type="NCBI Taxonomy" id="117903"/>
    <lineage>
        <taxon>Eukaryota</taxon>
        <taxon>Metazoa</taxon>
        <taxon>Spiralia</taxon>
        <taxon>Lophotrochozoa</taxon>
        <taxon>Platyhelminthes</taxon>
        <taxon>Monogenea</taxon>
        <taxon>Polyopisthocotylea</taxon>
        <taxon>Polystomatidea</taxon>
        <taxon>Polystomatidae</taxon>
        <taxon>Protopolystoma</taxon>
    </lineage>
</organism>
<proteinExistence type="predicted"/>
<evidence type="ECO:0000313" key="2">
    <source>
        <dbReference type="Proteomes" id="UP000784294"/>
    </source>
</evidence>
<accession>A0A448X127</accession>
<gene>
    <name evidence="1" type="ORF">PXEA_LOCUS18547</name>
</gene>
<reference evidence="1" key="1">
    <citation type="submission" date="2018-11" db="EMBL/GenBank/DDBJ databases">
        <authorList>
            <consortium name="Pathogen Informatics"/>
        </authorList>
    </citation>
    <scope>NUCLEOTIDE SEQUENCE</scope>
</reference>
<protein>
    <submittedName>
        <fullName evidence="1">Uncharacterized protein</fullName>
    </submittedName>
</protein>
<evidence type="ECO:0000313" key="1">
    <source>
        <dbReference type="EMBL" id="VEL25107.1"/>
    </source>
</evidence>
<dbReference type="Proteomes" id="UP000784294">
    <property type="component" value="Unassembled WGS sequence"/>
</dbReference>
<name>A0A448X127_9PLAT</name>